<accession>A0A438BZR3</accession>
<proteinExistence type="predicted"/>
<feature type="domain" description="DUF4283" evidence="2">
    <location>
        <begin position="210"/>
        <end position="294"/>
    </location>
</feature>
<gene>
    <name evidence="3" type="ORF">CK203_067773</name>
</gene>
<dbReference type="PANTHER" id="PTHR34427:SF5">
    <property type="entry name" value="DUF4283 DOMAIN-CONTAINING PROTEIN"/>
    <property type="match status" value="1"/>
</dbReference>
<dbReference type="Proteomes" id="UP000288805">
    <property type="component" value="Unassembled WGS sequence"/>
</dbReference>
<dbReference type="PANTHER" id="PTHR34427">
    <property type="entry name" value="DUF4283 DOMAIN PROTEIN"/>
    <property type="match status" value="1"/>
</dbReference>
<reference evidence="3 4" key="1">
    <citation type="journal article" date="2018" name="PLoS Genet.">
        <title>Population sequencing reveals clonal diversity and ancestral inbreeding in the grapevine cultivar Chardonnay.</title>
        <authorList>
            <person name="Roach M.J."/>
            <person name="Johnson D.L."/>
            <person name="Bohlmann J."/>
            <person name="van Vuuren H.J."/>
            <person name="Jones S.J."/>
            <person name="Pretorius I.S."/>
            <person name="Schmidt S.A."/>
            <person name="Borneman A.R."/>
        </authorList>
    </citation>
    <scope>NUCLEOTIDE SEQUENCE [LARGE SCALE GENOMIC DNA]</scope>
    <source>
        <strain evidence="4">cv. Chardonnay</strain>
        <tissue evidence="3">Leaf</tissue>
    </source>
</reference>
<comment type="caution">
    <text evidence="3">The sequence shown here is derived from an EMBL/GenBank/DDBJ whole genome shotgun (WGS) entry which is preliminary data.</text>
</comment>
<dbReference type="AlphaFoldDB" id="A0A438BZR3"/>
<evidence type="ECO:0000313" key="4">
    <source>
        <dbReference type="Proteomes" id="UP000288805"/>
    </source>
</evidence>
<name>A0A438BZR3_VITVI</name>
<organism evidence="3 4">
    <name type="scientific">Vitis vinifera</name>
    <name type="common">Grape</name>
    <dbReference type="NCBI Taxonomy" id="29760"/>
    <lineage>
        <taxon>Eukaryota</taxon>
        <taxon>Viridiplantae</taxon>
        <taxon>Streptophyta</taxon>
        <taxon>Embryophyta</taxon>
        <taxon>Tracheophyta</taxon>
        <taxon>Spermatophyta</taxon>
        <taxon>Magnoliopsida</taxon>
        <taxon>eudicotyledons</taxon>
        <taxon>Gunneridae</taxon>
        <taxon>Pentapetalae</taxon>
        <taxon>rosids</taxon>
        <taxon>Vitales</taxon>
        <taxon>Vitaceae</taxon>
        <taxon>Viteae</taxon>
        <taxon>Vitis</taxon>
    </lineage>
</organism>
<evidence type="ECO:0000256" key="1">
    <source>
        <dbReference type="SAM" id="MobiDB-lite"/>
    </source>
</evidence>
<feature type="region of interest" description="Disordered" evidence="1">
    <location>
        <begin position="395"/>
        <end position="428"/>
    </location>
</feature>
<evidence type="ECO:0000313" key="3">
    <source>
        <dbReference type="EMBL" id="RVW16454.1"/>
    </source>
</evidence>
<protein>
    <recommendedName>
        <fullName evidence="2">DUF4283 domain-containing protein</fullName>
    </recommendedName>
</protein>
<dbReference type="Pfam" id="PF14111">
    <property type="entry name" value="DUF4283"/>
    <property type="match status" value="1"/>
</dbReference>
<evidence type="ECO:0000259" key="2">
    <source>
        <dbReference type="Pfam" id="PF14111"/>
    </source>
</evidence>
<sequence length="428" mass="47868">MPNVKFWQIGWKMGERARERVSVREGESDGRERGERRVLEGHEGDTRVDEEGDGFVGVRRRAKKGSFGVESKWFDVEVREQKGKVQVLIVERKGGVSSWVRLGPNSIGCFIDGLEACIGTAGTGTWERQWKDSGRSFLMVRDQNKGGLFIRLGVTDLGNKREMSFQTKGATLLRPSTGKSYAEAVVQSKEKESAAARVELGKRLLSRSMGKLVHCLVGSWDTSFGKREDSREWGTKLAKFWCLKGKLGIAKMERGKALLEFEFLAEAEKALKIGGFSCLGSPLSLQKWRPECGCLQEGEKRSEAWVRVLGLPVSLWERDILKRIGDACGGFIDIDHQTEMLEDLQWARILVKLNQERPPNVMEVRTEEHRYVLSLWWKIRPTVRMVREEKGKGILVSDGEDGGEGYARGGGASEGVGSRPKPRGPAAV</sequence>
<dbReference type="InterPro" id="IPR025558">
    <property type="entry name" value="DUF4283"/>
</dbReference>
<feature type="compositionally biased region" description="Gly residues" evidence="1">
    <location>
        <begin position="404"/>
        <end position="414"/>
    </location>
</feature>
<dbReference type="EMBL" id="QGNW01002589">
    <property type="protein sequence ID" value="RVW16454.1"/>
    <property type="molecule type" value="Genomic_DNA"/>
</dbReference>